<dbReference type="Gene3D" id="3.30.70.3290">
    <property type="match status" value="1"/>
</dbReference>
<dbReference type="Pfam" id="PF02801">
    <property type="entry name" value="Ketoacyl-synt_C"/>
    <property type="match status" value="1"/>
</dbReference>
<dbReference type="InterPro" id="IPR032821">
    <property type="entry name" value="PKS_assoc"/>
</dbReference>
<dbReference type="InterPro" id="IPR001031">
    <property type="entry name" value="Thioesterase"/>
</dbReference>
<dbReference type="InterPro" id="IPR020802">
    <property type="entry name" value="TesA-like"/>
</dbReference>
<dbReference type="PROSITE" id="PS00012">
    <property type="entry name" value="PHOSPHOPANTETHEINE"/>
    <property type="match status" value="1"/>
</dbReference>
<dbReference type="Pfam" id="PF00109">
    <property type="entry name" value="ketoacyl-synt"/>
    <property type="match status" value="1"/>
</dbReference>
<dbReference type="SMART" id="SM00823">
    <property type="entry name" value="PKS_PP"/>
    <property type="match status" value="1"/>
</dbReference>
<evidence type="ECO:0000256" key="2">
    <source>
        <dbReference type="ARBA" id="ARBA00022553"/>
    </source>
</evidence>
<dbReference type="SMART" id="SM00824">
    <property type="entry name" value="PKS_TE"/>
    <property type="match status" value="1"/>
</dbReference>
<dbReference type="InterPro" id="IPR006162">
    <property type="entry name" value="Ppantetheine_attach_site"/>
</dbReference>
<dbReference type="SUPFAM" id="SSF53901">
    <property type="entry name" value="Thiolase-like"/>
    <property type="match status" value="1"/>
</dbReference>
<dbReference type="CDD" id="cd00833">
    <property type="entry name" value="PKS"/>
    <property type="match status" value="1"/>
</dbReference>
<dbReference type="PANTHER" id="PTHR43775:SF37">
    <property type="entry name" value="SI:DKEY-61P9.11"/>
    <property type="match status" value="1"/>
</dbReference>
<dbReference type="PROSITE" id="PS50075">
    <property type="entry name" value="CARRIER"/>
    <property type="match status" value="1"/>
</dbReference>
<evidence type="ECO:0000259" key="5">
    <source>
        <dbReference type="PROSITE" id="PS52004"/>
    </source>
</evidence>
<reference evidence="6" key="1">
    <citation type="submission" date="2023-09" db="EMBL/GenBank/DDBJ databases">
        <title>Paucibacter sp. APW11 Genome sequencing and assembly.</title>
        <authorList>
            <person name="Kim I."/>
        </authorList>
    </citation>
    <scope>NUCLEOTIDE SEQUENCE</scope>
    <source>
        <strain evidence="6">APW11</strain>
    </source>
</reference>
<name>A0ABU3PA80_9BURK</name>
<dbReference type="InterPro" id="IPR029058">
    <property type="entry name" value="AB_hydrolase_fold"/>
</dbReference>
<evidence type="ECO:0000313" key="6">
    <source>
        <dbReference type="EMBL" id="MDT8999135.1"/>
    </source>
</evidence>
<dbReference type="SUPFAM" id="SSF47336">
    <property type="entry name" value="ACP-like"/>
    <property type="match status" value="1"/>
</dbReference>
<evidence type="ECO:0000259" key="4">
    <source>
        <dbReference type="PROSITE" id="PS50075"/>
    </source>
</evidence>
<dbReference type="InterPro" id="IPR009081">
    <property type="entry name" value="PP-bd_ACP"/>
</dbReference>
<keyword evidence="1" id="KW-0596">Phosphopantetheine</keyword>
<dbReference type="Proteomes" id="UP001246372">
    <property type="component" value="Unassembled WGS sequence"/>
</dbReference>
<feature type="domain" description="Carrier" evidence="4">
    <location>
        <begin position="666"/>
        <end position="741"/>
    </location>
</feature>
<dbReference type="SMART" id="SM00825">
    <property type="entry name" value="PKS_KS"/>
    <property type="match status" value="1"/>
</dbReference>
<proteinExistence type="predicted"/>
<evidence type="ECO:0000256" key="3">
    <source>
        <dbReference type="ARBA" id="ARBA00022679"/>
    </source>
</evidence>
<dbReference type="Gene3D" id="3.40.47.10">
    <property type="match status" value="1"/>
</dbReference>
<keyword evidence="2" id="KW-0597">Phosphoprotein</keyword>
<feature type="domain" description="Ketosynthase family 3 (KS3)" evidence="5">
    <location>
        <begin position="4"/>
        <end position="413"/>
    </location>
</feature>
<dbReference type="PANTHER" id="PTHR43775">
    <property type="entry name" value="FATTY ACID SYNTHASE"/>
    <property type="match status" value="1"/>
</dbReference>
<dbReference type="Gene3D" id="3.40.50.1820">
    <property type="entry name" value="alpha/beta hydrolase"/>
    <property type="match status" value="1"/>
</dbReference>
<dbReference type="Gene3D" id="1.10.1200.10">
    <property type="entry name" value="ACP-like"/>
    <property type="match status" value="1"/>
</dbReference>
<dbReference type="InterPro" id="IPR036736">
    <property type="entry name" value="ACP-like_sf"/>
</dbReference>
<dbReference type="EMBL" id="JAVXZY010000002">
    <property type="protein sequence ID" value="MDT8999135.1"/>
    <property type="molecule type" value="Genomic_DNA"/>
</dbReference>
<comment type="caution">
    <text evidence="6">The sequence shown here is derived from an EMBL/GenBank/DDBJ whole genome shotgun (WGS) entry which is preliminary data.</text>
</comment>
<dbReference type="InterPro" id="IPR020806">
    <property type="entry name" value="PKS_PP-bd"/>
</dbReference>
<gene>
    <name evidence="6" type="ORF">RQP53_07630</name>
</gene>
<dbReference type="Pfam" id="PF00550">
    <property type="entry name" value="PP-binding"/>
    <property type="match status" value="1"/>
</dbReference>
<protein>
    <submittedName>
        <fullName evidence="6">Beta-ketoacyl synthase N-terminal-like domain-containing protein</fullName>
    </submittedName>
</protein>
<dbReference type="InterPro" id="IPR014030">
    <property type="entry name" value="Ketoacyl_synth_N"/>
</dbReference>
<sequence length="1029" mass="112118">MSRSRDVAIIGMAGRYPQSESPAALWRHIVANTDLSSDLRADDKSAESGRVTRHFELRDIDMFDHDFFAYTPFEAMVMDPQQRLLLTCAYRAMEDAGYERLPDRERVGVYASASVSTYLLHQLIRSQLYDPRDLNYQMLLGNDKDALATRIAYKLNLNGPALSVQTACSSSLVAAHIACQSLLLGDCDIAVVAAASITVPQDGGYYRKEGGVLSKDGYCRPFDAEASGTVKGNGCTVMVLRRRDDAERAGDRIRALIRSTAVNNDGMNKLGFTAPSAAGQRQVIEEALAYAELKPEQIDYIETHGTGTELGDPIELSALAQVYGQSQKRIPVGSLKANIGHLDAAAGLSGLAKACFVLAEGVVPPIQHLRRVSEAAASTRFEFPQEQSQRPLQFAAVSSFGIGGTNAHAVLERHAPSVAAPARPPTQFLVSISVDRAADLQAYCISVAAALEGGASLLDVAATLLMRRKRRQLLRSVVIDSRAALLNWLAASAPLPQPDAGLRQLPRFTALELQELAAGWPAFAKRLPADASAHTAALALAELLIGFGVLSHPQGRRCAVASGLDESGLARALAGHAATLASALLDEEQRRAGAGATALARLFEFLAVLDASAALQLDGLYAGTAWRSIPLPAYPLHERRHWVEADEWHAQAPSSAVDPSALAVHRHDEQLVEDIVSIWRELTGVTDLDGETPLVDTGADSMTAIEIVDKVNRSFQCQIGLDMSVAQLTPTQMAELVLGRELRSSMPWVSYVRFKPKAVRTIFLIHPAGGSTYCYSSLARHLQGNYNIRAIDLPEGYQGYGSMRQLAERYAELIDAEETEGALLLGGYSFGGNLAHEVGAVLEQRGRTVQALVLFDAHVPQAYNRYQGGALDYVGAFPTLVTAYFKPELLDQVLSESAQLTELDQAIALVRRHEVLNSKLANDDVARFYQRWTFSHELLKRHRPGHVCKAQAHVLVAVDDEPSILLEKLKIERLDKSLWREFFGAEPRLRPVSGDHFTMFGDADKVRLLAREFDVVMAELLSAPAADRR</sequence>
<dbReference type="InterPro" id="IPR020841">
    <property type="entry name" value="PKS_Beta-ketoAc_synthase_dom"/>
</dbReference>
<evidence type="ECO:0000256" key="1">
    <source>
        <dbReference type="ARBA" id="ARBA00022450"/>
    </source>
</evidence>
<dbReference type="InterPro" id="IPR016039">
    <property type="entry name" value="Thiolase-like"/>
</dbReference>
<organism evidence="6 7">
    <name type="scientific">Roseateles aquae</name>
    <dbReference type="NCBI Taxonomy" id="3077235"/>
    <lineage>
        <taxon>Bacteria</taxon>
        <taxon>Pseudomonadati</taxon>
        <taxon>Pseudomonadota</taxon>
        <taxon>Betaproteobacteria</taxon>
        <taxon>Burkholderiales</taxon>
        <taxon>Sphaerotilaceae</taxon>
        <taxon>Roseateles</taxon>
    </lineage>
</organism>
<dbReference type="Pfam" id="PF00975">
    <property type="entry name" value="Thioesterase"/>
    <property type="match status" value="1"/>
</dbReference>
<dbReference type="Pfam" id="PF16197">
    <property type="entry name" value="KAsynt_C_assoc"/>
    <property type="match status" value="1"/>
</dbReference>
<accession>A0ABU3PA80</accession>
<dbReference type="InterPro" id="IPR050091">
    <property type="entry name" value="PKS_NRPS_Biosynth_Enz"/>
</dbReference>
<dbReference type="PROSITE" id="PS52004">
    <property type="entry name" value="KS3_2"/>
    <property type="match status" value="1"/>
</dbReference>
<evidence type="ECO:0000313" key="7">
    <source>
        <dbReference type="Proteomes" id="UP001246372"/>
    </source>
</evidence>
<keyword evidence="7" id="KW-1185">Reference proteome</keyword>
<dbReference type="SUPFAM" id="SSF53474">
    <property type="entry name" value="alpha/beta-Hydrolases"/>
    <property type="match status" value="1"/>
</dbReference>
<dbReference type="RefSeq" id="WP_315649624.1">
    <property type="nucleotide sequence ID" value="NZ_JAVXZY010000002.1"/>
</dbReference>
<dbReference type="InterPro" id="IPR014031">
    <property type="entry name" value="Ketoacyl_synth_C"/>
</dbReference>
<keyword evidence="3" id="KW-0808">Transferase</keyword>